<feature type="domain" description="RNA polymerase sigma-70 region 2" evidence="6">
    <location>
        <begin position="26"/>
        <end position="95"/>
    </location>
</feature>
<dbReference type="AlphaFoldDB" id="M6UB31"/>
<dbReference type="InterPro" id="IPR014284">
    <property type="entry name" value="RNA_pol_sigma-70_dom"/>
</dbReference>
<evidence type="ECO:0000256" key="4">
    <source>
        <dbReference type="ARBA" id="ARBA00023125"/>
    </source>
</evidence>
<proteinExistence type="inferred from homology"/>
<dbReference type="InterPro" id="IPR007630">
    <property type="entry name" value="RNA_pol_sigma70_r4"/>
</dbReference>
<name>M6UB31_9LEPT</name>
<dbReference type="SUPFAM" id="SSF88946">
    <property type="entry name" value="Sigma2 domain of RNA polymerase sigma factors"/>
    <property type="match status" value="1"/>
</dbReference>
<dbReference type="GO" id="GO:0003677">
    <property type="term" value="F:DNA binding"/>
    <property type="evidence" value="ECO:0007669"/>
    <property type="project" value="UniProtKB-KW"/>
</dbReference>
<evidence type="ECO:0000256" key="2">
    <source>
        <dbReference type="ARBA" id="ARBA00023015"/>
    </source>
</evidence>
<keyword evidence="4" id="KW-0238">DNA-binding</keyword>
<dbReference type="RefSeq" id="WP_004437114.1">
    <property type="nucleotide sequence ID" value="NZ_AHOP02000021.1"/>
</dbReference>
<evidence type="ECO:0000256" key="3">
    <source>
        <dbReference type="ARBA" id="ARBA00023082"/>
    </source>
</evidence>
<comment type="caution">
    <text evidence="8">The sequence shown here is derived from an EMBL/GenBank/DDBJ whole genome shotgun (WGS) entry which is preliminary data.</text>
</comment>
<dbReference type="Pfam" id="PF04542">
    <property type="entry name" value="Sigma70_r2"/>
    <property type="match status" value="1"/>
</dbReference>
<dbReference type="SUPFAM" id="SSF88659">
    <property type="entry name" value="Sigma3 and sigma4 domains of RNA polymerase sigma factors"/>
    <property type="match status" value="1"/>
</dbReference>
<feature type="domain" description="RNA polymerase sigma-70 region 4" evidence="7">
    <location>
        <begin position="130"/>
        <end position="179"/>
    </location>
</feature>
<organism evidence="8 9">
    <name type="scientific">Leptospira noguchii serovar Autumnalis str. ZUN142</name>
    <dbReference type="NCBI Taxonomy" id="1085540"/>
    <lineage>
        <taxon>Bacteria</taxon>
        <taxon>Pseudomonadati</taxon>
        <taxon>Spirochaetota</taxon>
        <taxon>Spirochaetia</taxon>
        <taxon>Leptospirales</taxon>
        <taxon>Leptospiraceae</taxon>
        <taxon>Leptospira</taxon>
    </lineage>
</organism>
<dbReference type="InterPro" id="IPR013325">
    <property type="entry name" value="RNA_pol_sigma_r2"/>
</dbReference>
<dbReference type="Proteomes" id="UP000012153">
    <property type="component" value="Unassembled WGS sequence"/>
</dbReference>
<dbReference type="EMBL" id="AHOP02000021">
    <property type="protein sequence ID" value="EMO41730.1"/>
    <property type="molecule type" value="Genomic_DNA"/>
</dbReference>
<gene>
    <name evidence="8" type="ORF">LEP1GSC186_1961</name>
</gene>
<accession>M6UB31</accession>
<dbReference type="Gene3D" id="1.10.10.10">
    <property type="entry name" value="Winged helix-like DNA-binding domain superfamily/Winged helix DNA-binding domain"/>
    <property type="match status" value="1"/>
</dbReference>
<evidence type="ECO:0000259" key="6">
    <source>
        <dbReference type="Pfam" id="PF04542"/>
    </source>
</evidence>
<reference evidence="8 9" key="1">
    <citation type="submission" date="2013-01" db="EMBL/GenBank/DDBJ databases">
        <authorList>
            <person name="Harkins D.M."/>
            <person name="Durkin A.S."/>
            <person name="Brinkac L.M."/>
            <person name="Haft D.H."/>
            <person name="Selengut J.D."/>
            <person name="Sanka R."/>
            <person name="DePew J."/>
            <person name="Purushe J."/>
            <person name="Matthias M.A."/>
            <person name="Vinetz J.M."/>
            <person name="Sutton G.G."/>
            <person name="Nierman W.C."/>
            <person name="Fouts D.E."/>
        </authorList>
    </citation>
    <scope>NUCLEOTIDE SEQUENCE [LARGE SCALE GENOMIC DNA]</scope>
    <source>
        <strain evidence="8 9">ZUN142</strain>
    </source>
</reference>
<evidence type="ECO:0000259" key="7">
    <source>
        <dbReference type="Pfam" id="PF04545"/>
    </source>
</evidence>
<dbReference type="CDD" id="cd06171">
    <property type="entry name" value="Sigma70_r4"/>
    <property type="match status" value="1"/>
</dbReference>
<evidence type="ECO:0000256" key="5">
    <source>
        <dbReference type="ARBA" id="ARBA00023163"/>
    </source>
</evidence>
<keyword evidence="2" id="KW-0805">Transcription regulation</keyword>
<sequence>MSAKKEIWEECSVLIRKTREGDQVSFEKFLRLVTGILRSYLNPRISNEEDREDLIQEILIGLYKAWDSYREDRHPAPWIFAIARYKTIDYLRKKKNVDRVLATDNLEFFASPEPMEEEEPEKAREILKKWLNVLDERQKQILTHLKLDGMSVREVSEKTGLSESNIKVITHRAVQKIRKHFSLDL</sequence>
<evidence type="ECO:0000313" key="9">
    <source>
        <dbReference type="Proteomes" id="UP000012153"/>
    </source>
</evidence>
<dbReference type="Gene3D" id="1.10.1740.10">
    <property type="match status" value="1"/>
</dbReference>
<dbReference type="Pfam" id="PF04545">
    <property type="entry name" value="Sigma70_r4"/>
    <property type="match status" value="1"/>
</dbReference>
<comment type="similarity">
    <text evidence="1">Belongs to the sigma-70 factor family. ECF subfamily.</text>
</comment>
<dbReference type="InterPro" id="IPR039425">
    <property type="entry name" value="RNA_pol_sigma-70-like"/>
</dbReference>
<dbReference type="InterPro" id="IPR036388">
    <property type="entry name" value="WH-like_DNA-bd_sf"/>
</dbReference>
<dbReference type="GO" id="GO:0006352">
    <property type="term" value="P:DNA-templated transcription initiation"/>
    <property type="evidence" value="ECO:0007669"/>
    <property type="project" value="InterPro"/>
</dbReference>
<keyword evidence="5" id="KW-0804">Transcription</keyword>
<keyword evidence="3" id="KW-0731">Sigma factor</keyword>
<dbReference type="NCBIfam" id="TIGR02937">
    <property type="entry name" value="sigma70-ECF"/>
    <property type="match status" value="1"/>
</dbReference>
<evidence type="ECO:0000256" key="1">
    <source>
        <dbReference type="ARBA" id="ARBA00010641"/>
    </source>
</evidence>
<dbReference type="InterPro" id="IPR007627">
    <property type="entry name" value="RNA_pol_sigma70_r2"/>
</dbReference>
<evidence type="ECO:0000313" key="8">
    <source>
        <dbReference type="EMBL" id="EMO41730.1"/>
    </source>
</evidence>
<protein>
    <submittedName>
        <fullName evidence="8">Sigma-70 region 2</fullName>
    </submittedName>
</protein>
<dbReference type="GO" id="GO:0016987">
    <property type="term" value="F:sigma factor activity"/>
    <property type="evidence" value="ECO:0007669"/>
    <property type="project" value="UniProtKB-KW"/>
</dbReference>
<dbReference type="PANTHER" id="PTHR43133:SF8">
    <property type="entry name" value="RNA POLYMERASE SIGMA FACTOR HI_1459-RELATED"/>
    <property type="match status" value="1"/>
</dbReference>
<dbReference type="InterPro" id="IPR013324">
    <property type="entry name" value="RNA_pol_sigma_r3/r4-like"/>
</dbReference>
<dbReference type="PANTHER" id="PTHR43133">
    <property type="entry name" value="RNA POLYMERASE ECF-TYPE SIGMA FACTO"/>
    <property type="match status" value="1"/>
</dbReference>